<dbReference type="EnsemblPlants" id="Bo9g097580.1">
    <property type="protein sequence ID" value="Bo9g097580.1"/>
    <property type="gene ID" value="Bo9g097580"/>
</dbReference>
<dbReference type="eggNOG" id="ENOG502QSU3">
    <property type="taxonomic scope" value="Eukaryota"/>
</dbReference>
<evidence type="ECO:0000313" key="3">
    <source>
        <dbReference type="Proteomes" id="UP000032141"/>
    </source>
</evidence>
<evidence type="ECO:0000259" key="1">
    <source>
        <dbReference type="Pfam" id="PF14291"/>
    </source>
</evidence>
<dbReference type="PANTHER" id="PTHR11697:SF230">
    <property type="entry name" value="ZINC FINGER, MYM DOMAIN CONTAINING 1"/>
    <property type="match status" value="1"/>
</dbReference>
<dbReference type="Gramene" id="Bo9g097580.1">
    <property type="protein sequence ID" value="Bo9g097580.1"/>
    <property type="gene ID" value="Bo9g097580"/>
</dbReference>
<sequence>MTSPPIQKDIAHCFVEEVTKSVTQEINNDVFGLLVDESADVSDKEQMDVVFRFIDKFGLVKESFVGISHVKDTSSLTLKYAIDALFAKHGLCLKKLQLFVVAVAKKHVEFEEFFDMVHVLLNAVGASCKRKLILTECNRKGMEEGIILEHIQTEGMDSSKRQQAIDLLKYFHTFDSLFYLQLMLVILGLTNNLSKALQKRDQEILNAVSLVGSTKRQLQKLRDEGWENFVATVYSFSENNKTEVLDMEEEFVDSSRPRKKNWHHQLASL</sequence>
<dbReference type="STRING" id="109376.A0A0D3E9W0"/>
<reference evidence="2 3" key="1">
    <citation type="journal article" date="2014" name="Genome Biol.">
        <title>Transcriptome and methylome profiling reveals relics of genome dominance in the mesopolyploid Brassica oleracea.</title>
        <authorList>
            <person name="Parkin I.A."/>
            <person name="Koh C."/>
            <person name="Tang H."/>
            <person name="Robinson S.J."/>
            <person name="Kagale S."/>
            <person name="Clarke W.E."/>
            <person name="Town C.D."/>
            <person name="Nixon J."/>
            <person name="Krishnakumar V."/>
            <person name="Bidwell S.L."/>
            <person name="Denoeud F."/>
            <person name="Belcram H."/>
            <person name="Links M.G."/>
            <person name="Just J."/>
            <person name="Clarke C."/>
            <person name="Bender T."/>
            <person name="Huebert T."/>
            <person name="Mason A.S."/>
            <person name="Pires J.C."/>
            <person name="Barker G."/>
            <person name="Moore J."/>
            <person name="Walley P.G."/>
            <person name="Manoli S."/>
            <person name="Batley J."/>
            <person name="Edwards D."/>
            <person name="Nelson M.N."/>
            <person name="Wang X."/>
            <person name="Paterson A.H."/>
            <person name="King G."/>
            <person name="Bancroft I."/>
            <person name="Chalhoub B."/>
            <person name="Sharpe A.G."/>
        </authorList>
    </citation>
    <scope>NUCLEOTIDE SEQUENCE</scope>
    <source>
        <strain evidence="2 3">cv. TO1000</strain>
    </source>
</reference>
<dbReference type="InterPro" id="IPR055298">
    <property type="entry name" value="AtLOH3-like"/>
</dbReference>
<dbReference type="Proteomes" id="UP000032141">
    <property type="component" value="Chromosome C9"/>
</dbReference>
<evidence type="ECO:0000313" key="2">
    <source>
        <dbReference type="EnsemblPlants" id="Bo9g097580.1"/>
    </source>
</evidence>
<feature type="domain" description="DUF4371" evidence="1">
    <location>
        <begin position="1"/>
        <end position="97"/>
    </location>
</feature>
<protein>
    <recommendedName>
        <fullName evidence="1">DUF4371 domain-containing protein</fullName>
    </recommendedName>
</protein>
<dbReference type="OMA" id="CEVVERF"/>
<keyword evidence="3" id="KW-1185">Reference proteome</keyword>
<dbReference type="AlphaFoldDB" id="A0A0D3E9W0"/>
<proteinExistence type="predicted"/>
<dbReference type="PANTHER" id="PTHR11697">
    <property type="entry name" value="GENERAL TRANSCRIPTION FACTOR 2-RELATED ZINC FINGER PROTEIN"/>
    <property type="match status" value="1"/>
</dbReference>
<reference evidence="2" key="2">
    <citation type="submission" date="2015-03" db="UniProtKB">
        <authorList>
            <consortium name="EnsemblPlants"/>
        </authorList>
    </citation>
    <scope>IDENTIFICATION</scope>
</reference>
<organism evidence="2 3">
    <name type="scientific">Brassica oleracea var. oleracea</name>
    <dbReference type="NCBI Taxonomy" id="109376"/>
    <lineage>
        <taxon>Eukaryota</taxon>
        <taxon>Viridiplantae</taxon>
        <taxon>Streptophyta</taxon>
        <taxon>Embryophyta</taxon>
        <taxon>Tracheophyta</taxon>
        <taxon>Spermatophyta</taxon>
        <taxon>Magnoliopsida</taxon>
        <taxon>eudicotyledons</taxon>
        <taxon>Gunneridae</taxon>
        <taxon>Pentapetalae</taxon>
        <taxon>rosids</taxon>
        <taxon>malvids</taxon>
        <taxon>Brassicales</taxon>
        <taxon>Brassicaceae</taxon>
        <taxon>Brassiceae</taxon>
        <taxon>Brassica</taxon>
    </lineage>
</organism>
<dbReference type="InterPro" id="IPR025398">
    <property type="entry name" value="DUF4371"/>
</dbReference>
<name>A0A0D3E9W0_BRAOL</name>
<dbReference type="Pfam" id="PF14291">
    <property type="entry name" value="DUF4371"/>
    <property type="match status" value="1"/>
</dbReference>
<accession>A0A0D3E9W0</accession>
<dbReference type="HOGENOM" id="CLU_006175_2_1_1"/>